<dbReference type="EMBL" id="GL349433">
    <property type="protein sequence ID" value="KNC46183.1"/>
    <property type="molecule type" value="Genomic_DNA"/>
</dbReference>
<dbReference type="RefSeq" id="XP_013763158.1">
    <property type="nucleotide sequence ID" value="XM_013907704.1"/>
</dbReference>
<sequence length="381" mass="42845">MAVFSKAAFGCCYVVAVLVVFSLLFFPLAWFWPQWNLDHEGHDDCVVSEPIIDDYTLQFKVTLTVDGITYYNVTAGWDLEDRPMGAWSCRSVSDNLGEKFQKHMQVGDRLTCWTKKGAIKAGTTQASDIRVLVWPELVRNCWIRYAMASWVVSSVMILGGLLLLTIKLCEISDRPASDAYQDLTQCCVVFGRSQMLIWIAIAFAIFLGCYFGVVFPRIADKATCRVNDKGRRIECFMCWNAKDGHRGPQATINWCSKTSMCKASLLGDGSLYRAWVAVDYAIEGKLYSAIADWDVRGSLESLKSKLFAKGKKEKVEPFLNGITVGSEIDCWVTRYSNRVYLRDPSKQGSYVAALVCGIIFFIVAMGIAMCFCLGDHMYPWL</sequence>
<protein>
    <submittedName>
        <fullName evidence="2">Uncharacterized protein</fullName>
    </submittedName>
</protein>
<feature type="transmembrane region" description="Helical" evidence="1">
    <location>
        <begin position="142"/>
        <end position="164"/>
    </location>
</feature>
<feature type="transmembrane region" description="Helical" evidence="1">
    <location>
        <begin position="195"/>
        <end position="215"/>
    </location>
</feature>
<evidence type="ECO:0000256" key="1">
    <source>
        <dbReference type="SAM" id="Phobius"/>
    </source>
</evidence>
<feature type="transmembrane region" description="Helical" evidence="1">
    <location>
        <begin position="7"/>
        <end position="32"/>
    </location>
</feature>
<keyword evidence="1" id="KW-0472">Membrane</keyword>
<evidence type="ECO:0000313" key="2">
    <source>
        <dbReference type="EMBL" id="KNC46183.1"/>
    </source>
</evidence>
<reference evidence="2 3" key="1">
    <citation type="submission" date="2010-05" db="EMBL/GenBank/DDBJ databases">
        <title>The Genome Sequence of Thecamonas trahens ATCC 50062.</title>
        <authorList>
            <consortium name="The Broad Institute Genome Sequencing Platform"/>
            <person name="Russ C."/>
            <person name="Cuomo C."/>
            <person name="Shea T."/>
            <person name="Young S.K."/>
            <person name="Zeng Q."/>
            <person name="Koehrsen M."/>
            <person name="Haas B."/>
            <person name="Borodovsky M."/>
            <person name="Guigo R."/>
            <person name="Alvarado L."/>
            <person name="Berlin A."/>
            <person name="Bochicchio J."/>
            <person name="Borenstein D."/>
            <person name="Chapman S."/>
            <person name="Chen Z."/>
            <person name="Freedman E."/>
            <person name="Gellesch M."/>
            <person name="Goldberg J."/>
            <person name="Griggs A."/>
            <person name="Gujja S."/>
            <person name="Heilman E."/>
            <person name="Heiman D."/>
            <person name="Hepburn T."/>
            <person name="Howarth C."/>
            <person name="Jen D."/>
            <person name="Larson L."/>
            <person name="Mehta T."/>
            <person name="Park D."/>
            <person name="Pearson M."/>
            <person name="Roberts A."/>
            <person name="Saif S."/>
            <person name="Shenoy N."/>
            <person name="Sisk P."/>
            <person name="Stolte C."/>
            <person name="Sykes S."/>
            <person name="Thomson T."/>
            <person name="Walk T."/>
            <person name="White J."/>
            <person name="Yandava C."/>
            <person name="Burger G."/>
            <person name="Gray M.W."/>
            <person name="Holland P.W.H."/>
            <person name="King N."/>
            <person name="Lang F.B.F."/>
            <person name="Roger A.J."/>
            <person name="Ruiz-Trillo I."/>
            <person name="Lander E."/>
            <person name="Nusbaum C."/>
        </authorList>
    </citation>
    <scope>NUCLEOTIDE SEQUENCE [LARGE SCALE GENOMIC DNA]</scope>
    <source>
        <strain evidence="2 3">ATCC 50062</strain>
    </source>
</reference>
<accession>A0A0L0D4F6</accession>
<feature type="transmembrane region" description="Helical" evidence="1">
    <location>
        <begin position="350"/>
        <end position="374"/>
    </location>
</feature>
<name>A0A0L0D4F6_THETB</name>
<gene>
    <name evidence="2" type="ORF">AMSG_00302</name>
</gene>
<proteinExistence type="predicted"/>
<keyword evidence="1" id="KW-1133">Transmembrane helix</keyword>
<keyword evidence="3" id="KW-1185">Reference proteome</keyword>
<dbReference type="AlphaFoldDB" id="A0A0L0D4F6"/>
<dbReference type="GeneID" id="25560115"/>
<organism evidence="2 3">
    <name type="scientific">Thecamonas trahens ATCC 50062</name>
    <dbReference type="NCBI Taxonomy" id="461836"/>
    <lineage>
        <taxon>Eukaryota</taxon>
        <taxon>Apusozoa</taxon>
        <taxon>Apusomonadida</taxon>
        <taxon>Apusomonadidae</taxon>
        <taxon>Thecamonas</taxon>
    </lineage>
</organism>
<evidence type="ECO:0000313" key="3">
    <source>
        <dbReference type="Proteomes" id="UP000054408"/>
    </source>
</evidence>
<dbReference type="Proteomes" id="UP000054408">
    <property type="component" value="Unassembled WGS sequence"/>
</dbReference>
<keyword evidence="1" id="KW-0812">Transmembrane</keyword>